<organism evidence="1">
    <name type="scientific">Ixodes ricinus</name>
    <name type="common">Common tick</name>
    <name type="synonym">Acarus ricinus</name>
    <dbReference type="NCBI Taxonomy" id="34613"/>
    <lineage>
        <taxon>Eukaryota</taxon>
        <taxon>Metazoa</taxon>
        <taxon>Ecdysozoa</taxon>
        <taxon>Arthropoda</taxon>
        <taxon>Chelicerata</taxon>
        <taxon>Arachnida</taxon>
        <taxon>Acari</taxon>
        <taxon>Parasitiformes</taxon>
        <taxon>Ixodida</taxon>
        <taxon>Ixodoidea</taxon>
        <taxon>Ixodidae</taxon>
        <taxon>Ixodinae</taxon>
        <taxon>Ixodes</taxon>
    </lineage>
</organism>
<dbReference type="AlphaFoldDB" id="A0A6B0U2V9"/>
<accession>A0A6B0U2V9</accession>
<dbReference type="EMBL" id="GIFC01000583">
    <property type="protein sequence ID" value="MXU82666.1"/>
    <property type="molecule type" value="Transcribed_RNA"/>
</dbReference>
<proteinExistence type="predicted"/>
<evidence type="ECO:0000313" key="1">
    <source>
        <dbReference type="EMBL" id="MXU82666.1"/>
    </source>
</evidence>
<name>A0A6B0U2V9_IXORI</name>
<reference evidence="1" key="1">
    <citation type="submission" date="2019-12" db="EMBL/GenBank/DDBJ databases">
        <title>An insight into the sialome of adult female Ixodes ricinus ticks feeding for 6 days.</title>
        <authorList>
            <person name="Perner J."/>
            <person name="Ribeiro J.M.C."/>
        </authorList>
    </citation>
    <scope>NUCLEOTIDE SEQUENCE</scope>
    <source>
        <strain evidence="1">Semi-engorged</strain>
        <tissue evidence="1">Salivary glands</tissue>
    </source>
</reference>
<sequence>MSVKMKVLSSWPWISGSLARTSSHGRRSRSTGGIWSFRRAFWCASSNFFSSCSSVRNSYLGTFRRVWTGA</sequence>
<protein>
    <submittedName>
        <fullName evidence="1">Uncharacterized protein</fullName>
    </submittedName>
</protein>